<evidence type="ECO:0000259" key="2">
    <source>
        <dbReference type="Pfam" id="PF03732"/>
    </source>
</evidence>
<dbReference type="Proteomes" id="UP001165190">
    <property type="component" value="Unassembled WGS sequence"/>
</dbReference>
<sequence length="798" mass="89057">MAPKKGENAAVQKGAETQAAEGKRASSKDILTSLEGKVTRLEESVKDSGERLDMIDSRFEDQDNKRDHLKGEMEELLTDIFEKLGNRGDVLEAELKAAKIELEEVKAGMAVFQAVLKNVAEPSASLLRKDIPKPKEFKGNRSAQDVENFVWGMEQYFRVMGIKDDAEKVTVASMYLTDVALLWWRRRCSEEESKDIPIETWKEFQVELKDQFCPSNAQHEARKKLRELKHEGSIPEYVKEFIELKLQIPNLSEAEGFFTFTHRLPRWAQMELVRRGVKDLSNALTAAEAIAEFEVGKSKSDKPRGKDNGGGDEDDYCCSDGDENPNNFVKPLEKRGPIRCHRCGGPHMVRNYSKRGRLNAIANEDDETEKEECRLGAIASVKVIKPSVEGKHVKCYRCKGAHIVKECPDRVKPSKGDDKPEDSEALKLGSMLLSSAKTSKNRKQKGLMYVDINVAGQKRSALVDTGASHLFVSKKAADEIGLKVEDSTGVIKTVNSRGVPTVGMARGVEVEIGEWKGKENFEVIHCEDYDFVIGLSFLDRVNALLATFADCVCILEPRKQCVVPIRRVVRTKNRVLNAVELTKDADLVVATEEMTLEGLVEPKSSDDVGSVECPPASKVDGAVSFVDKEASVPMLSLSDELPRGDGASDFTRKEVLMRVRVNVSRSCPKEVYLEHSYGVLQFNLPGLLGVGSGKPNLIDGVAKSWREPKPPFRVQRVRSVFNVMGSEYSSKDRGDPSRGKLQLVGKSSYDRDVRGGLTNDVTWRRVPKRAVLMGDDRVRVECSLWGERSLWGDNQTRF</sequence>
<organism evidence="3 4">
    <name type="scientific">Hibiscus trionum</name>
    <name type="common">Flower of an hour</name>
    <dbReference type="NCBI Taxonomy" id="183268"/>
    <lineage>
        <taxon>Eukaryota</taxon>
        <taxon>Viridiplantae</taxon>
        <taxon>Streptophyta</taxon>
        <taxon>Embryophyta</taxon>
        <taxon>Tracheophyta</taxon>
        <taxon>Spermatophyta</taxon>
        <taxon>Magnoliopsida</taxon>
        <taxon>eudicotyledons</taxon>
        <taxon>Gunneridae</taxon>
        <taxon>Pentapetalae</taxon>
        <taxon>rosids</taxon>
        <taxon>malvids</taxon>
        <taxon>Malvales</taxon>
        <taxon>Malvaceae</taxon>
        <taxon>Malvoideae</taxon>
        <taxon>Hibiscus</taxon>
    </lineage>
</organism>
<proteinExistence type="predicted"/>
<feature type="domain" description="Retrotransposon gag" evidence="2">
    <location>
        <begin position="171"/>
        <end position="267"/>
    </location>
</feature>
<gene>
    <name evidence="3" type="ORF">HRI_001670400</name>
</gene>
<dbReference type="GO" id="GO:0004190">
    <property type="term" value="F:aspartic-type endopeptidase activity"/>
    <property type="evidence" value="ECO:0007669"/>
    <property type="project" value="InterPro"/>
</dbReference>
<evidence type="ECO:0000313" key="3">
    <source>
        <dbReference type="EMBL" id="GMI80011.1"/>
    </source>
</evidence>
<dbReference type="Pfam" id="PF03732">
    <property type="entry name" value="Retrotrans_gag"/>
    <property type="match status" value="1"/>
</dbReference>
<dbReference type="PROSITE" id="PS00141">
    <property type="entry name" value="ASP_PROTEASE"/>
    <property type="match status" value="1"/>
</dbReference>
<dbReference type="PANTHER" id="PTHR15503">
    <property type="entry name" value="LDOC1 RELATED"/>
    <property type="match status" value="1"/>
</dbReference>
<protein>
    <recommendedName>
        <fullName evidence="2">Retrotransposon gag domain-containing protein</fullName>
    </recommendedName>
</protein>
<feature type="compositionally biased region" description="Basic and acidic residues" evidence="1">
    <location>
        <begin position="295"/>
        <end position="309"/>
    </location>
</feature>
<dbReference type="InterPro" id="IPR021109">
    <property type="entry name" value="Peptidase_aspartic_dom_sf"/>
</dbReference>
<evidence type="ECO:0000256" key="1">
    <source>
        <dbReference type="SAM" id="MobiDB-lite"/>
    </source>
</evidence>
<comment type="caution">
    <text evidence="3">The sequence shown here is derived from an EMBL/GenBank/DDBJ whole genome shotgun (WGS) entry which is preliminary data.</text>
</comment>
<feature type="region of interest" description="Disordered" evidence="1">
    <location>
        <begin position="295"/>
        <end position="317"/>
    </location>
</feature>
<dbReference type="Pfam" id="PF13975">
    <property type="entry name" value="gag-asp_proteas"/>
    <property type="match status" value="1"/>
</dbReference>
<dbReference type="EMBL" id="BSYR01000017">
    <property type="protein sequence ID" value="GMI80011.1"/>
    <property type="molecule type" value="Genomic_DNA"/>
</dbReference>
<dbReference type="OrthoDB" id="2250058at2759"/>
<evidence type="ECO:0000313" key="4">
    <source>
        <dbReference type="Proteomes" id="UP001165190"/>
    </source>
</evidence>
<dbReference type="CDD" id="cd00303">
    <property type="entry name" value="retropepsin_like"/>
    <property type="match status" value="1"/>
</dbReference>
<keyword evidence="4" id="KW-1185">Reference proteome</keyword>
<feature type="region of interest" description="Disordered" evidence="1">
    <location>
        <begin position="1"/>
        <end position="29"/>
    </location>
</feature>
<dbReference type="InterPro" id="IPR005162">
    <property type="entry name" value="Retrotrans_gag_dom"/>
</dbReference>
<accession>A0A9W7HMG3</accession>
<dbReference type="AlphaFoldDB" id="A0A9W7HMG3"/>
<dbReference type="InterPro" id="IPR001969">
    <property type="entry name" value="Aspartic_peptidase_AS"/>
</dbReference>
<reference evidence="3" key="1">
    <citation type="submission" date="2023-05" db="EMBL/GenBank/DDBJ databases">
        <title>Genome and transcriptome analyses reveal genes involved in the formation of fine ridges on petal epidermal cells in Hibiscus trionum.</title>
        <authorList>
            <person name="Koshimizu S."/>
            <person name="Masuda S."/>
            <person name="Ishii T."/>
            <person name="Shirasu K."/>
            <person name="Hoshino A."/>
            <person name="Arita M."/>
        </authorList>
    </citation>
    <scope>NUCLEOTIDE SEQUENCE</scope>
    <source>
        <strain evidence="3">Hamamatsu line</strain>
    </source>
</reference>
<dbReference type="InterPro" id="IPR032567">
    <property type="entry name" value="RTL1-rel"/>
</dbReference>
<dbReference type="Gene3D" id="2.40.70.10">
    <property type="entry name" value="Acid Proteases"/>
    <property type="match status" value="1"/>
</dbReference>
<dbReference type="SUPFAM" id="SSF50630">
    <property type="entry name" value="Acid proteases"/>
    <property type="match status" value="1"/>
</dbReference>
<dbReference type="PANTHER" id="PTHR15503:SF45">
    <property type="entry name" value="RNA-DIRECTED DNA POLYMERASE HOMOLOG"/>
    <property type="match status" value="1"/>
</dbReference>
<dbReference type="GO" id="GO:0006508">
    <property type="term" value="P:proteolysis"/>
    <property type="evidence" value="ECO:0007669"/>
    <property type="project" value="InterPro"/>
</dbReference>
<name>A0A9W7HMG3_HIBTR</name>